<dbReference type="GO" id="GO:0016020">
    <property type="term" value="C:membrane"/>
    <property type="evidence" value="ECO:0007669"/>
    <property type="project" value="UniProtKB-SubCell"/>
</dbReference>
<evidence type="ECO:0000256" key="1">
    <source>
        <dbReference type="ARBA" id="ARBA00004141"/>
    </source>
</evidence>
<feature type="transmembrane region" description="Helical" evidence="5">
    <location>
        <begin position="36"/>
        <end position="54"/>
    </location>
</feature>
<dbReference type="eggNOG" id="COG3307">
    <property type="taxonomic scope" value="Bacteria"/>
</dbReference>
<dbReference type="InterPro" id="IPR007016">
    <property type="entry name" value="O-antigen_ligase-rel_domated"/>
</dbReference>
<feature type="transmembrane region" description="Helical" evidence="5">
    <location>
        <begin position="239"/>
        <end position="256"/>
    </location>
</feature>
<feature type="transmembrane region" description="Helical" evidence="5">
    <location>
        <begin position="12"/>
        <end position="30"/>
    </location>
</feature>
<feature type="transmembrane region" description="Helical" evidence="5">
    <location>
        <begin position="66"/>
        <end position="83"/>
    </location>
</feature>
<feature type="transmembrane region" description="Helical" evidence="5">
    <location>
        <begin position="119"/>
        <end position="141"/>
    </location>
</feature>
<comment type="caution">
    <text evidence="7">The sequence shown here is derived from an EMBL/GenBank/DDBJ whole genome shotgun (WGS) entry which is preliminary data.</text>
</comment>
<sequence>MIASRIDNNLVRFILPLGLLIQISGIHWLGRGADISQTYTWLLFPALVCFLLNIKSLRDWRPDWQEICIAGFLITALASWWWSPSEKPWIDVLKKCLYISMYLYALVRLSQKGRLLEKTLVASAIIAVLGAAVALINQYVIQDHSLSYRSYRISSMGIARFGDMGNPIPAGIYFGAIAALLFSWTCTTLLKPWQLILSITGVCTLLLYVLMTGSRGPQLATAVAFLAACLVIRNKRTKLFLGLGLITAIIGLYLFQESFFEINKDSTLNGRVPIWLSTLKHISDSPWIGHGLGYKMSNLWQGTHFIYAHNYYLQSALNYGLLGFSLFAGIIGSTLFLIRKHWHNTLIKISFFLLIYGMTCMLTEISRLIIIPDEAWLIFWLPVGLVVGAKYRSDNNTRYKSVHTAEYSVSQNIKTASTEKKAFNK</sequence>
<dbReference type="STRING" id="1137799.GZ78_12320"/>
<feature type="transmembrane region" description="Helical" evidence="5">
    <location>
        <begin position="350"/>
        <end position="369"/>
    </location>
</feature>
<evidence type="ECO:0000313" key="8">
    <source>
        <dbReference type="Proteomes" id="UP000028073"/>
    </source>
</evidence>
<dbReference type="InterPro" id="IPR051533">
    <property type="entry name" value="WaaL-like"/>
</dbReference>
<feature type="transmembrane region" description="Helical" evidence="5">
    <location>
        <begin position="193"/>
        <end position="210"/>
    </location>
</feature>
<dbReference type="EMBL" id="JOKH01000002">
    <property type="protein sequence ID" value="KEQ18299.1"/>
    <property type="molecule type" value="Genomic_DNA"/>
</dbReference>
<keyword evidence="3 5" id="KW-1133">Transmembrane helix</keyword>
<comment type="subcellular location">
    <subcellularLocation>
        <location evidence="1">Membrane</location>
        <topology evidence="1">Multi-pass membrane protein</topology>
    </subcellularLocation>
</comment>
<name>A0A081NIM6_9GAMM</name>
<dbReference type="Pfam" id="PF04932">
    <property type="entry name" value="Wzy_C"/>
    <property type="match status" value="1"/>
</dbReference>
<protein>
    <recommendedName>
        <fullName evidence="6">O-antigen ligase-related domain-containing protein</fullName>
    </recommendedName>
</protein>
<feature type="transmembrane region" description="Helical" evidence="5">
    <location>
        <begin position="168"/>
        <end position="186"/>
    </location>
</feature>
<evidence type="ECO:0000256" key="5">
    <source>
        <dbReference type="SAM" id="Phobius"/>
    </source>
</evidence>
<keyword evidence="4 5" id="KW-0472">Membrane</keyword>
<proteinExistence type="predicted"/>
<feature type="domain" description="O-antigen ligase-related" evidence="6">
    <location>
        <begin position="203"/>
        <end position="328"/>
    </location>
</feature>
<keyword evidence="2 5" id="KW-0812">Transmembrane</keyword>
<organism evidence="7 8">
    <name type="scientific">Endozoicomonas numazuensis</name>
    <dbReference type="NCBI Taxonomy" id="1137799"/>
    <lineage>
        <taxon>Bacteria</taxon>
        <taxon>Pseudomonadati</taxon>
        <taxon>Pseudomonadota</taxon>
        <taxon>Gammaproteobacteria</taxon>
        <taxon>Oceanospirillales</taxon>
        <taxon>Endozoicomonadaceae</taxon>
        <taxon>Endozoicomonas</taxon>
    </lineage>
</organism>
<dbReference type="OrthoDB" id="6189881at2"/>
<evidence type="ECO:0000256" key="3">
    <source>
        <dbReference type="ARBA" id="ARBA00022989"/>
    </source>
</evidence>
<dbReference type="Proteomes" id="UP000028073">
    <property type="component" value="Unassembled WGS sequence"/>
</dbReference>
<reference evidence="7 8" key="1">
    <citation type="submission" date="2014-06" db="EMBL/GenBank/DDBJ databases">
        <title>Whole Genome Sequences of Three Symbiotic Endozoicomonas Bacteria.</title>
        <authorList>
            <person name="Neave M.J."/>
            <person name="Apprill A."/>
            <person name="Voolstra C.R."/>
        </authorList>
    </citation>
    <scope>NUCLEOTIDE SEQUENCE [LARGE SCALE GENOMIC DNA]</scope>
    <source>
        <strain evidence="7 8">DSM 25634</strain>
    </source>
</reference>
<dbReference type="PANTHER" id="PTHR37422">
    <property type="entry name" value="TEICHURONIC ACID BIOSYNTHESIS PROTEIN TUAE"/>
    <property type="match status" value="1"/>
</dbReference>
<feature type="transmembrane region" description="Helical" evidence="5">
    <location>
        <begin position="216"/>
        <end position="232"/>
    </location>
</feature>
<evidence type="ECO:0000313" key="7">
    <source>
        <dbReference type="EMBL" id="KEQ18299.1"/>
    </source>
</evidence>
<gene>
    <name evidence="7" type="ORF">GZ78_12320</name>
</gene>
<evidence type="ECO:0000256" key="4">
    <source>
        <dbReference type="ARBA" id="ARBA00023136"/>
    </source>
</evidence>
<dbReference type="PANTHER" id="PTHR37422:SF13">
    <property type="entry name" value="LIPOPOLYSACCHARIDE BIOSYNTHESIS PROTEIN PA4999-RELATED"/>
    <property type="match status" value="1"/>
</dbReference>
<evidence type="ECO:0000256" key="2">
    <source>
        <dbReference type="ARBA" id="ARBA00022692"/>
    </source>
</evidence>
<keyword evidence="8" id="KW-1185">Reference proteome</keyword>
<feature type="transmembrane region" description="Helical" evidence="5">
    <location>
        <begin position="319"/>
        <end position="338"/>
    </location>
</feature>
<feature type="transmembrane region" description="Helical" evidence="5">
    <location>
        <begin position="375"/>
        <end position="391"/>
    </location>
</feature>
<dbReference type="AlphaFoldDB" id="A0A081NIM6"/>
<feature type="transmembrane region" description="Helical" evidence="5">
    <location>
        <begin position="89"/>
        <end position="107"/>
    </location>
</feature>
<evidence type="ECO:0000259" key="6">
    <source>
        <dbReference type="Pfam" id="PF04932"/>
    </source>
</evidence>
<accession>A0A081NIM6</accession>